<proteinExistence type="inferred from homology"/>
<keyword evidence="2" id="KW-0028">Amino-acid biosynthesis</keyword>
<reference evidence="8 9" key="1">
    <citation type="submission" date="2021-10" db="EMBL/GenBank/DDBJ databases">
        <title>Lutispora strain m25 sp. nov., a thermophilic, non-spore-forming bacterium isolated from a lab-scale methanogenic bioreactor digesting anaerobic sludge.</title>
        <authorList>
            <person name="El Houari A."/>
            <person name="Mcdonald J."/>
        </authorList>
    </citation>
    <scope>NUCLEOTIDE SEQUENCE [LARGE SCALE GENOMIC DNA]</scope>
    <source>
        <strain evidence="9">m25</strain>
    </source>
</reference>
<dbReference type="PANTHER" id="PTHR42789">
    <property type="entry name" value="D-ISOMER SPECIFIC 2-HYDROXYACID DEHYDROGENASE FAMILY PROTEIN (AFU_ORTHOLOGUE AFUA_6G10090)"/>
    <property type="match status" value="1"/>
</dbReference>
<evidence type="ECO:0000256" key="3">
    <source>
        <dbReference type="ARBA" id="ARBA00023002"/>
    </source>
</evidence>
<dbReference type="InterPro" id="IPR036291">
    <property type="entry name" value="NAD(P)-bd_dom_sf"/>
</dbReference>
<dbReference type="InterPro" id="IPR006140">
    <property type="entry name" value="D-isomer_DH_NAD-bd"/>
</dbReference>
<dbReference type="EMBL" id="JAJEKE010000002">
    <property type="protein sequence ID" value="MCQ1528881.1"/>
    <property type="molecule type" value="Genomic_DNA"/>
</dbReference>
<evidence type="ECO:0000313" key="9">
    <source>
        <dbReference type="Proteomes" id="UP001651880"/>
    </source>
</evidence>
<evidence type="ECO:0000256" key="2">
    <source>
        <dbReference type="ARBA" id="ARBA00022605"/>
    </source>
</evidence>
<dbReference type="SUPFAM" id="SSF52283">
    <property type="entry name" value="Formate/glycerate dehydrogenase catalytic domain-like"/>
    <property type="match status" value="1"/>
</dbReference>
<sequence>MTFKLLITSRSFGTVESESKALLESENIQVDHATASEFDSLIENYDALIIGAHPFPSELMEKCRKLKIICKHGAEIDNIPLAKAKELGIIVTNVPGVNSQRVADLSFGLLLTIARQIAYTNMLVHNGIWQTAVGTDVFGKTLGILGLGAIGKNVALRAEGFSMRVLAYDPYVDTIPANLSFVSLKDLEYVLQNSDFLSLHLPLTEETFKLLTEDRLLQMKRGSYIINTAKGELIDEDALFKVLKSKHLAGAAMDVCTIEPIAPSNPLLSLENVVITPHIGVYSKEAIAMVSLICAKNIVALKKGLPISFVI</sequence>
<evidence type="ECO:0000259" key="6">
    <source>
        <dbReference type="Pfam" id="PF00389"/>
    </source>
</evidence>
<evidence type="ECO:0000256" key="1">
    <source>
        <dbReference type="ARBA" id="ARBA00005854"/>
    </source>
</evidence>
<evidence type="ECO:0000256" key="5">
    <source>
        <dbReference type="RuleBase" id="RU003719"/>
    </source>
</evidence>
<dbReference type="CDD" id="cd12172">
    <property type="entry name" value="PGDH_like_2"/>
    <property type="match status" value="1"/>
</dbReference>
<dbReference type="Pfam" id="PF00389">
    <property type="entry name" value="2-Hacid_dh"/>
    <property type="match status" value="1"/>
</dbReference>
<protein>
    <submittedName>
        <fullName evidence="8">Phosphoglycerate dehydrogenase</fullName>
    </submittedName>
</protein>
<dbReference type="RefSeq" id="WP_255226395.1">
    <property type="nucleotide sequence ID" value="NZ_JAJEKE010000002.1"/>
</dbReference>
<feature type="domain" description="D-isomer specific 2-hydroxyacid dehydrogenase catalytic" evidence="6">
    <location>
        <begin position="14"/>
        <end position="305"/>
    </location>
</feature>
<dbReference type="Proteomes" id="UP001651880">
    <property type="component" value="Unassembled WGS sequence"/>
</dbReference>
<name>A0ABT1NCL5_9FIRM</name>
<organism evidence="8 9">
    <name type="scientific">Lutispora saccharofermentans</name>
    <dbReference type="NCBI Taxonomy" id="3024236"/>
    <lineage>
        <taxon>Bacteria</taxon>
        <taxon>Bacillati</taxon>
        <taxon>Bacillota</taxon>
        <taxon>Clostridia</taxon>
        <taxon>Lutisporales</taxon>
        <taxon>Lutisporaceae</taxon>
        <taxon>Lutispora</taxon>
    </lineage>
</organism>
<accession>A0ABT1NCL5</accession>
<keyword evidence="9" id="KW-1185">Reference proteome</keyword>
<evidence type="ECO:0000259" key="7">
    <source>
        <dbReference type="Pfam" id="PF02826"/>
    </source>
</evidence>
<dbReference type="PROSITE" id="PS00065">
    <property type="entry name" value="D_2_HYDROXYACID_DH_1"/>
    <property type="match status" value="1"/>
</dbReference>
<dbReference type="InterPro" id="IPR029752">
    <property type="entry name" value="D-isomer_DH_CS1"/>
</dbReference>
<dbReference type="Pfam" id="PF02826">
    <property type="entry name" value="2-Hacid_dh_C"/>
    <property type="match status" value="1"/>
</dbReference>
<gene>
    <name evidence="8" type="ORF">LJD61_04885</name>
</gene>
<feature type="domain" description="D-isomer specific 2-hydroxyacid dehydrogenase NAD-binding" evidence="7">
    <location>
        <begin position="107"/>
        <end position="280"/>
    </location>
</feature>
<evidence type="ECO:0000256" key="4">
    <source>
        <dbReference type="ARBA" id="ARBA00023027"/>
    </source>
</evidence>
<keyword evidence="4" id="KW-0520">NAD</keyword>
<dbReference type="InterPro" id="IPR006139">
    <property type="entry name" value="D-isomer_2_OHA_DH_cat_dom"/>
</dbReference>
<comment type="similarity">
    <text evidence="1 5">Belongs to the D-isomer specific 2-hydroxyacid dehydrogenase family.</text>
</comment>
<keyword evidence="3 5" id="KW-0560">Oxidoreductase</keyword>
<dbReference type="PANTHER" id="PTHR42789:SF1">
    <property type="entry name" value="D-ISOMER SPECIFIC 2-HYDROXYACID DEHYDROGENASE FAMILY PROTEIN (AFU_ORTHOLOGUE AFUA_6G10090)"/>
    <property type="match status" value="1"/>
</dbReference>
<dbReference type="SUPFAM" id="SSF51735">
    <property type="entry name" value="NAD(P)-binding Rossmann-fold domains"/>
    <property type="match status" value="1"/>
</dbReference>
<evidence type="ECO:0000313" key="8">
    <source>
        <dbReference type="EMBL" id="MCQ1528881.1"/>
    </source>
</evidence>
<dbReference type="InterPro" id="IPR050857">
    <property type="entry name" value="D-2-hydroxyacid_DH"/>
</dbReference>
<comment type="caution">
    <text evidence="8">The sequence shown here is derived from an EMBL/GenBank/DDBJ whole genome shotgun (WGS) entry which is preliminary data.</text>
</comment>
<dbReference type="Gene3D" id="3.40.50.720">
    <property type="entry name" value="NAD(P)-binding Rossmann-like Domain"/>
    <property type="match status" value="2"/>
</dbReference>